<gene>
    <name evidence="1" type="ORF">SAMN05421720_11633</name>
</gene>
<organism evidence="1 2">
    <name type="scientific">Rhodospira trueperi</name>
    <dbReference type="NCBI Taxonomy" id="69960"/>
    <lineage>
        <taxon>Bacteria</taxon>
        <taxon>Pseudomonadati</taxon>
        <taxon>Pseudomonadota</taxon>
        <taxon>Alphaproteobacteria</taxon>
        <taxon>Rhodospirillales</taxon>
        <taxon>Rhodospirillaceae</taxon>
        <taxon>Rhodospira</taxon>
    </lineage>
</organism>
<evidence type="ECO:0000313" key="1">
    <source>
        <dbReference type="EMBL" id="SDE92551.1"/>
    </source>
</evidence>
<reference evidence="1 2" key="1">
    <citation type="submission" date="2016-10" db="EMBL/GenBank/DDBJ databases">
        <authorList>
            <person name="de Groot N.N."/>
        </authorList>
    </citation>
    <scope>NUCLEOTIDE SEQUENCE [LARGE SCALE GENOMIC DNA]</scope>
    <source>
        <strain evidence="1 2">ATCC 700224</strain>
    </source>
</reference>
<sequence>MTEHREMYHEIQTLLGHLAAALALPSEQVAALLESGDLTLSLETDADGRPYIAAEYGEGDDRRTARVYRDAALRARTDTDANA</sequence>
<dbReference type="RefSeq" id="WP_092787804.1">
    <property type="nucleotide sequence ID" value="NZ_FNAP01000016.1"/>
</dbReference>
<dbReference type="EMBL" id="FNAP01000016">
    <property type="protein sequence ID" value="SDE92551.1"/>
    <property type="molecule type" value="Genomic_DNA"/>
</dbReference>
<name>A0A1G7GWQ9_9PROT</name>
<dbReference type="STRING" id="69960.SAMN05421720_11633"/>
<proteinExistence type="predicted"/>
<evidence type="ECO:0000313" key="2">
    <source>
        <dbReference type="Proteomes" id="UP000199412"/>
    </source>
</evidence>
<protein>
    <submittedName>
        <fullName evidence="1">Uncharacterized protein</fullName>
    </submittedName>
</protein>
<keyword evidence="2" id="KW-1185">Reference proteome</keyword>
<dbReference type="AlphaFoldDB" id="A0A1G7GWQ9"/>
<dbReference type="Proteomes" id="UP000199412">
    <property type="component" value="Unassembled WGS sequence"/>
</dbReference>
<accession>A0A1G7GWQ9</accession>